<feature type="region of interest" description="Disordered" evidence="1">
    <location>
        <begin position="49"/>
        <end position="111"/>
    </location>
</feature>
<sequence length="173" mass="20021">MAFVDTVVSHQAQRRPSRSRNCRPPTPRVTEKAFVPKQQRTVSVASTKLAEAIRESPVEQTEETENHNRTLDVATPQERALNSPPPRPQSGIQQTENEEVQIPVPTPTTPMLSVTDLQKRAEELRAERKLKELKRDSLLQKVRDLQRRKVSTKDQAREEWRKRFLEVKKTTPR</sequence>
<feature type="region of interest" description="Disordered" evidence="1">
    <location>
        <begin position="1"/>
        <end position="33"/>
    </location>
</feature>
<protein>
    <submittedName>
        <fullName evidence="2">Uncharacterized protein</fullName>
    </submittedName>
</protein>
<dbReference type="EMBL" id="KK122158">
    <property type="protein sequence ID" value="KFM82076.1"/>
    <property type="molecule type" value="Genomic_DNA"/>
</dbReference>
<feature type="region of interest" description="Disordered" evidence="1">
    <location>
        <begin position="146"/>
        <end position="173"/>
    </location>
</feature>
<dbReference type="Proteomes" id="UP000054359">
    <property type="component" value="Unassembled WGS sequence"/>
</dbReference>
<accession>A0A087UXI7</accession>
<organism evidence="2 3">
    <name type="scientific">Stegodyphus mimosarum</name>
    <name type="common">African social velvet spider</name>
    <dbReference type="NCBI Taxonomy" id="407821"/>
    <lineage>
        <taxon>Eukaryota</taxon>
        <taxon>Metazoa</taxon>
        <taxon>Ecdysozoa</taxon>
        <taxon>Arthropoda</taxon>
        <taxon>Chelicerata</taxon>
        <taxon>Arachnida</taxon>
        <taxon>Araneae</taxon>
        <taxon>Araneomorphae</taxon>
        <taxon>Entelegynae</taxon>
        <taxon>Eresoidea</taxon>
        <taxon>Eresidae</taxon>
        <taxon>Stegodyphus</taxon>
    </lineage>
</organism>
<proteinExistence type="predicted"/>
<gene>
    <name evidence="2" type="ORF">X975_18844</name>
</gene>
<name>A0A087UXI7_STEMI</name>
<keyword evidence="3" id="KW-1185">Reference proteome</keyword>
<evidence type="ECO:0000256" key="1">
    <source>
        <dbReference type="SAM" id="MobiDB-lite"/>
    </source>
</evidence>
<dbReference type="OrthoDB" id="9901850at2759"/>
<evidence type="ECO:0000313" key="2">
    <source>
        <dbReference type="EMBL" id="KFM82076.1"/>
    </source>
</evidence>
<feature type="non-terminal residue" evidence="2">
    <location>
        <position position="173"/>
    </location>
</feature>
<reference evidence="2 3" key="1">
    <citation type="submission" date="2013-11" db="EMBL/GenBank/DDBJ databases">
        <title>Genome sequencing of Stegodyphus mimosarum.</title>
        <authorList>
            <person name="Bechsgaard J."/>
        </authorList>
    </citation>
    <scope>NUCLEOTIDE SEQUENCE [LARGE SCALE GENOMIC DNA]</scope>
</reference>
<dbReference type="AlphaFoldDB" id="A0A087UXI7"/>
<feature type="compositionally biased region" description="Basic residues" evidence="1">
    <location>
        <begin position="12"/>
        <end position="21"/>
    </location>
</feature>
<evidence type="ECO:0000313" key="3">
    <source>
        <dbReference type="Proteomes" id="UP000054359"/>
    </source>
</evidence>